<keyword evidence="3" id="KW-1185">Reference proteome</keyword>
<reference evidence="2" key="1">
    <citation type="journal article" date="2023" name="Science">
        <title>Genome structures resolve the early diversification of teleost fishes.</title>
        <authorList>
            <person name="Parey E."/>
            <person name="Louis A."/>
            <person name="Montfort J."/>
            <person name="Bouchez O."/>
            <person name="Roques C."/>
            <person name="Iampietro C."/>
            <person name="Lluch J."/>
            <person name="Castinel A."/>
            <person name="Donnadieu C."/>
            <person name="Desvignes T."/>
            <person name="Floi Bucao C."/>
            <person name="Jouanno E."/>
            <person name="Wen M."/>
            <person name="Mejri S."/>
            <person name="Dirks R."/>
            <person name="Jansen H."/>
            <person name="Henkel C."/>
            <person name="Chen W.J."/>
            <person name="Zahm M."/>
            <person name="Cabau C."/>
            <person name="Klopp C."/>
            <person name="Thompson A.W."/>
            <person name="Robinson-Rechavi M."/>
            <person name="Braasch I."/>
            <person name="Lecointre G."/>
            <person name="Bobe J."/>
            <person name="Postlethwait J.H."/>
            <person name="Berthelot C."/>
            <person name="Roest Crollius H."/>
            <person name="Guiguen Y."/>
        </authorList>
    </citation>
    <scope>NUCLEOTIDE SEQUENCE</scope>
    <source>
        <strain evidence="2">WJC10195</strain>
    </source>
</reference>
<protein>
    <submittedName>
        <fullName evidence="2">Uncharacterized protein</fullName>
    </submittedName>
</protein>
<feature type="compositionally biased region" description="Basic and acidic residues" evidence="1">
    <location>
        <begin position="58"/>
        <end position="69"/>
    </location>
</feature>
<evidence type="ECO:0000313" key="3">
    <source>
        <dbReference type="Proteomes" id="UP001152622"/>
    </source>
</evidence>
<sequence>MAFVFLSRSGFLLAVPGERQGRPRGSLSSFLQEKHTKPPPPLPQVRERVRGSIGSGDARSEGGPERGERTAGGARIRIASARRRLLHSSRETREEVRRSQCSLRPAFQQQCQKRKRRTAALVRHSSAALRRLVATLHLARVGWGGEYFSSYCKRCLPHFLPHPVSEPDDVMLMMSFRKAGGKRSVWGSSQRSLPGFPWCLLHCAHASWQGKDDPPNRKRTIDGLSWELHSYWAGDRHATDSRGAGPGQSIPRKAQFMSPVPPGPCIHLSGHHGPPFMSLAARAGKDGHAGRGPRAVKCKRSLSLSLSGETELQPPERLLVR</sequence>
<proteinExistence type="predicted"/>
<comment type="caution">
    <text evidence="2">The sequence shown here is derived from an EMBL/GenBank/DDBJ whole genome shotgun (WGS) entry which is preliminary data.</text>
</comment>
<evidence type="ECO:0000256" key="1">
    <source>
        <dbReference type="SAM" id="MobiDB-lite"/>
    </source>
</evidence>
<evidence type="ECO:0000313" key="2">
    <source>
        <dbReference type="EMBL" id="KAJ8379670.1"/>
    </source>
</evidence>
<accession>A0A9Q1G8V2</accession>
<feature type="region of interest" description="Disordered" evidence="1">
    <location>
        <begin position="16"/>
        <end position="74"/>
    </location>
</feature>
<dbReference type="Proteomes" id="UP001152622">
    <property type="component" value="Chromosome 1"/>
</dbReference>
<dbReference type="AlphaFoldDB" id="A0A9Q1G8V2"/>
<dbReference type="EMBL" id="JAINUF010000001">
    <property type="protein sequence ID" value="KAJ8379670.1"/>
    <property type="molecule type" value="Genomic_DNA"/>
</dbReference>
<gene>
    <name evidence="2" type="ORF">SKAU_G00004480</name>
</gene>
<feature type="region of interest" description="Disordered" evidence="1">
    <location>
        <begin position="237"/>
        <end position="296"/>
    </location>
</feature>
<name>A0A9Q1G8V2_SYNKA</name>
<organism evidence="2 3">
    <name type="scientific">Synaphobranchus kaupii</name>
    <name type="common">Kaup's arrowtooth eel</name>
    <dbReference type="NCBI Taxonomy" id="118154"/>
    <lineage>
        <taxon>Eukaryota</taxon>
        <taxon>Metazoa</taxon>
        <taxon>Chordata</taxon>
        <taxon>Craniata</taxon>
        <taxon>Vertebrata</taxon>
        <taxon>Euteleostomi</taxon>
        <taxon>Actinopterygii</taxon>
        <taxon>Neopterygii</taxon>
        <taxon>Teleostei</taxon>
        <taxon>Anguilliformes</taxon>
        <taxon>Synaphobranchidae</taxon>
        <taxon>Synaphobranchus</taxon>
    </lineage>
</organism>